<evidence type="ECO:0000256" key="4">
    <source>
        <dbReference type="ARBA" id="ARBA00023054"/>
    </source>
</evidence>
<dbReference type="InterPro" id="IPR057993">
    <property type="entry name" value="HD-Zip_IV_C"/>
</dbReference>
<dbReference type="InterPro" id="IPR002913">
    <property type="entry name" value="START_lipid-bd_dom"/>
</dbReference>
<evidence type="ECO:0000256" key="11">
    <source>
        <dbReference type="SAM" id="Coils"/>
    </source>
</evidence>
<sequence length="734" mass="79163">MIPARQAAASMMGRNAGTSFGSSSVLSLSQPNLLEGELQIPPLQYQHGNQFVDMAPTTMTGESEMARAEADFESKSGGSENIEGASGDDQDQNTRPRKKRYHRHTQHQIQEMEAFFKECPHPDDKQRKELSRELGLEPLQNQHERHENSGLRAENEKLRAENMRYKEALSNASCPNCGGPAALGEMSFDEHHLRIENARLHEEVIDRISGIAAKYVGKPMSIGAAASYPLLSPTSSRSPLDLGYGVGEVFGAAGAVGELLRSVPAGGQSEIMDKPVVVELAVAAMEELIRMAQLNEPLWLFPDGMNSCGEALNEEEYAQVFPRGIGPKPFGLKSEASRETAVVIMNQMNVAMTIEVLSTGVAGNYNGALQVMSAEFQVPSPLVPTRESLFVRYCKQHPDGTWAVVDVSLDSLRPSPVSKCRRRPSGCLIQEMPNGYSKVTWVEHVEVDDRSVHNIYKPLVNSGLAFGAKRWVSTLDRQCERLASVMASNIPTTEIGVITSAGGRKSMLKLAERMVMSFCGGVSASTTHQWTTLSGSGAEDVRVMTRKSVDDPGRPPGIVLNAATSFWLPWDILSNGGVVQEMAHIANGQDQGNCLIWLWIVVLFVWKQSSNSNQSNMLILQESCTDVTGSYVIYAPVDVMAMNVVLNGGDPDYVALLPSGFAILPDGPASAGAAGAVVEEVGSGGSLLTVAFQILVDSTPTAKLSLGSVATVNSLIACTVERIKASVAGEIIHH</sequence>
<comment type="similarity">
    <text evidence="2">Belongs to the HD-ZIP homeobox family. Class IV subfamily.</text>
</comment>
<keyword evidence="6 9" id="KW-0371">Homeobox</keyword>
<evidence type="ECO:0000259" key="14">
    <source>
        <dbReference type="PROSITE" id="PS50848"/>
    </source>
</evidence>
<dbReference type="AlphaFoldDB" id="A0A8J5I7G1"/>
<dbReference type="InterPro" id="IPR001356">
    <property type="entry name" value="HD"/>
</dbReference>
<dbReference type="SUPFAM" id="SSF55961">
    <property type="entry name" value="Bet v1-like"/>
    <property type="match status" value="2"/>
</dbReference>
<keyword evidence="16" id="KW-1185">Reference proteome</keyword>
<keyword evidence="4 11" id="KW-0175">Coiled coil</keyword>
<organism evidence="15 16">
    <name type="scientific">Zingiber officinale</name>
    <name type="common">Ginger</name>
    <name type="synonym">Amomum zingiber</name>
    <dbReference type="NCBI Taxonomy" id="94328"/>
    <lineage>
        <taxon>Eukaryota</taxon>
        <taxon>Viridiplantae</taxon>
        <taxon>Streptophyta</taxon>
        <taxon>Embryophyta</taxon>
        <taxon>Tracheophyta</taxon>
        <taxon>Spermatophyta</taxon>
        <taxon>Magnoliopsida</taxon>
        <taxon>Liliopsida</taxon>
        <taxon>Zingiberales</taxon>
        <taxon>Zingiberaceae</taxon>
        <taxon>Zingiber</taxon>
    </lineage>
</organism>
<evidence type="ECO:0000313" key="16">
    <source>
        <dbReference type="Proteomes" id="UP000734854"/>
    </source>
</evidence>
<dbReference type="EMBL" id="JACMSC010000003">
    <property type="protein sequence ID" value="KAG6529942.1"/>
    <property type="molecule type" value="Genomic_DNA"/>
</dbReference>
<comment type="subcellular location">
    <subcellularLocation>
        <location evidence="1 9 10">Nucleus</location>
    </subcellularLocation>
</comment>
<dbReference type="InterPro" id="IPR023393">
    <property type="entry name" value="START-like_dom_sf"/>
</dbReference>
<feature type="domain" description="START" evidence="14">
    <location>
        <begin position="270"/>
        <end position="484"/>
    </location>
</feature>
<evidence type="ECO:0000313" key="15">
    <source>
        <dbReference type="EMBL" id="KAG6529942.1"/>
    </source>
</evidence>
<name>A0A8J5I7G1_ZINOF</name>
<dbReference type="PANTHER" id="PTHR45654:SF77">
    <property type="entry name" value="HOMEOBOX-LEUCINE ZIPPER PROTEIN MERISTEM L1"/>
    <property type="match status" value="1"/>
</dbReference>
<protein>
    <recommendedName>
        <fullName evidence="17">START domain-containing protein</fullName>
    </recommendedName>
</protein>
<evidence type="ECO:0000259" key="13">
    <source>
        <dbReference type="PROSITE" id="PS50071"/>
    </source>
</evidence>
<feature type="compositionally biased region" description="Basic and acidic residues" evidence="12">
    <location>
        <begin position="64"/>
        <end position="74"/>
    </location>
</feature>
<gene>
    <name evidence="15" type="ORF">ZIOFF_012159</name>
</gene>
<keyword evidence="5 9" id="KW-0238">DNA-binding</keyword>
<evidence type="ECO:0008006" key="17">
    <source>
        <dbReference type="Google" id="ProtNLM"/>
    </source>
</evidence>
<evidence type="ECO:0000256" key="3">
    <source>
        <dbReference type="ARBA" id="ARBA00023015"/>
    </source>
</evidence>
<feature type="region of interest" description="Disordered" evidence="12">
    <location>
        <begin position="1"/>
        <end position="25"/>
    </location>
</feature>
<evidence type="ECO:0000256" key="12">
    <source>
        <dbReference type="SAM" id="MobiDB-lite"/>
    </source>
</evidence>
<comment type="caution">
    <text evidence="15">The sequence shown here is derived from an EMBL/GenBank/DDBJ whole genome shotgun (WGS) entry which is preliminary data.</text>
</comment>
<feature type="DNA-binding region" description="Homeobox" evidence="9">
    <location>
        <begin position="97"/>
        <end position="171"/>
    </location>
</feature>
<dbReference type="GO" id="GO:0008289">
    <property type="term" value="F:lipid binding"/>
    <property type="evidence" value="ECO:0007669"/>
    <property type="project" value="InterPro"/>
</dbReference>
<feature type="region of interest" description="Disordered" evidence="12">
    <location>
        <begin position="61"/>
        <end position="107"/>
    </location>
</feature>
<evidence type="ECO:0000256" key="7">
    <source>
        <dbReference type="ARBA" id="ARBA00023163"/>
    </source>
</evidence>
<dbReference type="SMART" id="SM00389">
    <property type="entry name" value="HOX"/>
    <property type="match status" value="1"/>
</dbReference>
<dbReference type="InterPro" id="IPR009057">
    <property type="entry name" value="Homeodomain-like_sf"/>
</dbReference>
<keyword evidence="7" id="KW-0804">Transcription</keyword>
<dbReference type="Pfam" id="PF01852">
    <property type="entry name" value="START"/>
    <property type="match status" value="1"/>
</dbReference>
<dbReference type="PROSITE" id="PS50071">
    <property type="entry name" value="HOMEOBOX_2"/>
    <property type="match status" value="1"/>
</dbReference>
<dbReference type="Gene3D" id="3.30.530.20">
    <property type="match status" value="1"/>
</dbReference>
<dbReference type="GO" id="GO:0005634">
    <property type="term" value="C:nucleus"/>
    <property type="evidence" value="ECO:0007669"/>
    <property type="project" value="UniProtKB-SubCell"/>
</dbReference>
<evidence type="ECO:0000256" key="8">
    <source>
        <dbReference type="ARBA" id="ARBA00023242"/>
    </source>
</evidence>
<dbReference type="Gene3D" id="1.10.10.60">
    <property type="entry name" value="Homeodomain-like"/>
    <property type="match status" value="1"/>
</dbReference>
<accession>A0A8J5I7G1</accession>
<evidence type="ECO:0000256" key="10">
    <source>
        <dbReference type="RuleBase" id="RU000682"/>
    </source>
</evidence>
<proteinExistence type="inferred from homology"/>
<feature type="coiled-coil region" evidence="11">
    <location>
        <begin position="141"/>
        <end position="171"/>
    </location>
</feature>
<evidence type="ECO:0000256" key="5">
    <source>
        <dbReference type="ARBA" id="ARBA00023125"/>
    </source>
</evidence>
<evidence type="ECO:0000256" key="1">
    <source>
        <dbReference type="ARBA" id="ARBA00004123"/>
    </source>
</evidence>
<dbReference type="InterPro" id="IPR042160">
    <property type="entry name" value="HD-Zip_IV"/>
</dbReference>
<dbReference type="PANTHER" id="PTHR45654">
    <property type="entry name" value="HOMEOBOX-LEUCINE ZIPPER PROTEIN MERISTEM L1"/>
    <property type="match status" value="1"/>
</dbReference>
<dbReference type="PROSITE" id="PS50848">
    <property type="entry name" value="START"/>
    <property type="match status" value="1"/>
</dbReference>
<dbReference type="GO" id="GO:0003677">
    <property type="term" value="F:DNA binding"/>
    <property type="evidence" value="ECO:0007669"/>
    <property type="project" value="UniProtKB-UniRule"/>
</dbReference>
<feature type="compositionally biased region" description="Basic residues" evidence="12">
    <location>
        <begin position="95"/>
        <end position="106"/>
    </location>
</feature>
<dbReference type="SUPFAM" id="SSF46689">
    <property type="entry name" value="Homeodomain-like"/>
    <property type="match status" value="1"/>
</dbReference>
<evidence type="ECO:0000256" key="2">
    <source>
        <dbReference type="ARBA" id="ARBA00006789"/>
    </source>
</evidence>
<dbReference type="Pfam" id="PF25797">
    <property type="entry name" value="PDF2_C"/>
    <property type="match status" value="2"/>
</dbReference>
<keyword evidence="8 9" id="KW-0539">Nucleus</keyword>
<evidence type="ECO:0000256" key="9">
    <source>
        <dbReference type="PROSITE-ProRule" id="PRU00108"/>
    </source>
</evidence>
<dbReference type="Pfam" id="PF00046">
    <property type="entry name" value="Homeodomain"/>
    <property type="match status" value="1"/>
</dbReference>
<keyword evidence="3" id="KW-0805">Transcription regulation</keyword>
<dbReference type="Proteomes" id="UP000734854">
    <property type="component" value="Unassembled WGS sequence"/>
</dbReference>
<feature type="domain" description="Homeobox" evidence="13">
    <location>
        <begin position="95"/>
        <end position="170"/>
    </location>
</feature>
<dbReference type="SMART" id="SM00234">
    <property type="entry name" value="START"/>
    <property type="match status" value="1"/>
</dbReference>
<dbReference type="CDD" id="cd00086">
    <property type="entry name" value="homeodomain"/>
    <property type="match status" value="1"/>
</dbReference>
<reference evidence="15 16" key="1">
    <citation type="submission" date="2020-08" db="EMBL/GenBank/DDBJ databases">
        <title>Plant Genome Project.</title>
        <authorList>
            <person name="Zhang R.-G."/>
        </authorList>
    </citation>
    <scope>NUCLEOTIDE SEQUENCE [LARGE SCALE GENOMIC DNA]</scope>
    <source>
        <tissue evidence="15">Rhizome</tissue>
    </source>
</reference>
<dbReference type="CDD" id="cd08875">
    <property type="entry name" value="START_ArGLABRA2_like"/>
    <property type="match status" value="1"/>
</dbReference>
<evidence type="ECO:0000256" key="6">
    <source>
        <dbReference type="ARBA" id="ARBA00023155"/>
    </source>
</evidence>